<gene>
    <name evidence="1" type="ORF">BDM02DRAFT_3087940</name>
</gene>
<protein>
    <submittedName>
        <fullName evidence="1">Uncharacterized protein</fullName>
    </submittedName>
</protein>
<keyword evidence="2" id="KW-1185">Reference proteome</keyword>
<feature type="non-terminal residue" evidence="1">
    <location>
        <position position="1"/>
    </location>
</feature>
<evidence type="ECO:0000313" key="1">
    <source>
        <dbReference type="EMBL" id="KAF9653190.1"/>
    </source>
</evidence>
<reference evidence="1" key="2">
    <citation type="journal article" date="2020" name="Nat. Commun.">
        <title>Large-scale genome sequencing of mycorrhizal fungi provides insights into the early evolution of symbiotic traits.</title>
        <authorList>
            <person name="Miyauchi S."/>
            <person name="Kiss E."/>
            <person name="Kuo A."/>
            <person name="Drula E."/>
            <person name="Kohler A."/>
            <person name="Sanchez-Garcia M."/>
            <person name="Morin E."/>
            <person name="Andreopoulos B."/>
            <person name="Barry K.W."/>
            <person name="Bonito G."/>
            <person name="Buee M."/>
            <person name="Carver A."/>
            <person name="Chen C."/>
            <person name="Cichocki N."/>
            <person name="Clum A."/>
            <person name="Culley D."/>
            <person name="Crous P.W."/>
            <person name="Fauchery L."/>
            <person name="Girlanda M."/>
            <person name="Hayes R.D."/>
            <person name="Keri Z."/>
            <person name="LaButti K."/>
            <person name="Lipzen A."/>
            <person name="Lombard V."/>
            <person name="Magnuson J."/>
            <person name="Maillard F."/>
            <person name="Murat C."/>
            <person name="Nolan M."/>
            <person name="Ohm R.A."/>
            <person name="Pangilinan J."/>
            <person name="Pereira M.F."/>
            <person name="Perotto S."/>
            <person name="Peter M."/>
            <person name="Pfister S."/>
            <person name="Riley R."/>
            <person name="Sitrit Y."/>
            <person name="Stielow J.B."/>
            <person name="Szollosi G."/>
            <person name="Zifcakova L."/>
            <person name="Stursova M."/>
            <person name="Spatafora J.W."/>
            <person name="Tedersoo L."/>
            <person name="Vaario L.M."/>
            <person name="Yamada A."/>
            <person name="Yan M."/>
            <person name="Wang P."/>
            <person name="Xu J."/>
            <person name="Bruns T."/>
            <person name="Baldrian P."/>
            <person name="Vilgalys R."/>
            <person name="Dunand C."/>
            <person name="Henrissat B."/>
            <person name="Grigoriev I.V."/>
            <person name="Hibbett D."/>
            <person name="Nagy L.G."/>
            <person name="Martin F.M."/>
        </authorList>
    </citation>
    <scope>NUCLEOTIDE SEQUENCE</scope>
    <source>
        <strain evidence="1">P2</strain>
    </source>
</reference>
<sequence>RYECTYCGKTFNRPSSLRTHTNTHTGEKPFVCPHPGCGRAFSVQSNMRRHARVHDTSRTEGGDSSPDDGTEDPPSSR</sequence>
<name>A0ACB6ZUX6_THEGA</name>
<proteinExistence type="predicted"/>
<evidence type="ECO:0000313" key="2">
    <source>
        <dbReference type="Proteomes" id="UP000886501"/>
    </source>
</evidence>
<dbReference type="EMBL" id="MU117965">
    <property type="protein sequence ID" value="KAF9653190.1"/>
    <property type="molecule type" value="Genomic_DNA"/>
</dbReference>
<dbReference type="Proteomes" id="UP000886501">
    <property type="component" value="Unassembled WGS sequence"/>
</dbReference>
<accession>A0ACB6ZUX6</accession>
<organism evidence="1 2">
    <name type="scientific">Thelephora ganbajun</name>
    <name type="common">Ganba fungus</name>
    <dbReference type="NCBI Taxonomy" id="370292"/>
    <lineage>
        <taxon>Eukaryota</taxon>
        <taxon>Fungi</taxon>
        <taxon>Dikarya</taxon>
        <taxon>Basidiomycota</taxon>
        <taxon>Agaricomycotina</taxon>
        <taxon>Agaricomycetes</taxon>
        <taxon>Thelephorales</taxon>
        <taxon>Thelephoraceae</taxon>
        <taxon>Thelephora</taxon>
    </lineage>
</organism>
<comment type="caution">
    <text evidence="1">The sequence shown here is derived from an EMBL/GenBank/DDBJ whole genome shotgun (WGS) entry which is preliminary data.</text>
</comment>
<reference evidence="1" key="1">
    <citation type="submission" date="2019-10" db="EMBL/GenBank/DDBJ databases">
        <authorList>
            <consortium name="DOE Joint Genome Institute"/>
            <person name="Kuo A."/>
            <person name="Miyauchi S."/>
            <person name="Kiss E."/>
            <person name="Drula E."/>
            <person name="Kohler A."/>
            <person name="Sanchez-Garcia M."/>
            <person name="Andreopoulos B."/>
            <person name="Barry K.W."/>
            <person name="Bonito G."/>
            <person name="Buee M."/>
            <person name="Carver A."/>
            <person name="Chen C."/>
            <person name="Cichocki N."/>
            <person name="Clum A."/>
            <person name="Culley D."/>
            <person name="Crous P.W."/>
            <person name="Fauchery L."/>
            <person name="Girlanda M."/>
            <person name="Hayes R."/>
            <person name="Keri Z."/>
            <person name="Labutti K."/>
            <person name="Lipzen A."/>
            <person name="Lombard V."/>
            <person name="Magnuson J."/>
            <person name="Maillard F."/>
            <person name="Morin E."/>
            <person name="Murat C."/>
            <person name="Nolan M."/>
            <person name="Ohm R."/>
            <person name="Pangilinan J."/>
            <person name="Pereira M."/>
            <person name="Perotto S."/>
            <person name="Peter M."/>
            <person name="Riley R."/>
            <person name="Sitrit Y."/>
            <person name="Stielow B."/>
            <person name="Szollosi G."/>
            <person name="Zifcakova L."/>
            <person name="Stursova M."/>
            <person name="Spatafora J.W."/>
            <person name="Tedersoo L."/>
            <person name="Vaario L.-M."/>
            <person name="Yamada A."/>
            <person name="Yan M."/>
            <person name="Wang P."/>
            <person name="Xu J."/>
            <person name="Bruns T."/>
            <person name="Baldrian P."/>
            <person name="Vilgalys R."/>
            <person name="Henrissat B."/>
            <person name="Grigoriev I.V."/>
            <person name="Hibbett D."/>
            <person name="Nagy L.G."/>
            <person name="Martin F.M."/>
        </authorList>
    </citation>
    <scope>NUCLEOTIDE SEQUENCE</scope>
    <source>
        <strain evidence="1">P2</strain>
    </source>
</reference>